<gene>
    <name evidence="1" type="ORF">KNCP2_11130</name>
</gene>
<dbReference type="Proteomes" id="UP001628124">
    <property type="component" value="Unassembled WGS sequence"/>
</dbReference>
<evidence type="ECO:0000313" key="2">
    <source>
        <dbReference type="Proteomes" id="UP001628124"/>
    </source>
</evidence>
<organism evidence="1 2">
    <name type="scientific">Candidatus Rickettsia kedanie</name>
    <dbReference type="NCBI Taxonomy" id="3115352"/>
    <lineage>
        <taxon>Bacteria</taxon>
        <taxon>Pseudomonadati</taxon>
        <taxon>Pseudomonadota</taxon>
        <taxon>Alphaproteobacteria</taxon>
        <taxon>Rickettsiales</taxon>
        <taxon>Rickettsiaceae</taxon>
        <taxon>Rickettsieae</taxon>
        <taxon>Rickettsia</taxon>
        <taxon>spotted fever group</taxon>
    </lineage>
</organism>
<proteinExistence type="predicted"/>
<comment type="caution">
    <text evidence="1">The sequence shown here is derived from an EMBL/GenBank/DDBJ whole genome shotgun (WGS) entry which is preliminary data.</text>
</comment>
<evidence type="ECO:0000313" key="1">
    <source>
        <dbReference type="EMBL" id="GAA5252825.1"/>
    </source>
</evidence>
<accession>A0ABP9TYQ8</accession>
<name>A0ABP9TYQ8_9RICK</name>
<protein>
    <submittedName>
        <fullName evidence="1">Uncharacterized protein</fullName>
    </submittedName>
</protein>
<keyword evidence="2" id="KW-1185">Reference proteome</keyword>
<dbReference type="RefSeq" id="WP_412708448.1">
    <property type="nucleotide sequence ID" value="NZ_BAABMM010000040.1"/>
</dbReference>
<reference evidence="1 2" key="1">
    <citation type="journal article" date="2024" name="Microbiol. Immunol.">
        <title>Discovery of a novel spotted fever group Rickettsia, 'Candidatus Rickettsia kedanie,' in unfed larval chigger mites, Leptotrombidium scutellare.</title>
        <authorList>
            <person name="Ogawa M."/>
            <person name="Matsutani M."/>
            <person name="Katayama T."/>
            <person name="Takada N."/>
            <person name="Noda S."/>
            <person name="Takahashi M."/>
            <person name="Kageyama D."/>
            <person name="Hanaoka N."/>
            <person name="Ebihara H."/>
        </authorList>
    </citation>
    <scope>NUCLEOTIDE SEQUENCE [LARGE SCALE GENOMIC DNA]</scope>
    <source>
        <strain evidence="1 2">KNCP2-13</strain>
    </source>
</reference>
<sequence>MLILQLVTQVPEGDIREIKIADNIKYTIDAKNGNVDLLKNGVKIIFEVVGSELNLINTGNTDKQFTLYFNLNPSNAEDEYGIVRVEATTNNLTIANNGGPYTI</sequence>
<dbReference type="EMBL" id="BAABMM010000040">
    <property type="protein sequence ID" value="GAA5252825.1"/>
    <property type="molecule type" value="Genomic_DNA"/>
</dbReference>